<dbReference type="EMBL" id="JBHRYF010000008">
    <property type="protein sequence ID" value="MFC3660057.1"/>
    <property type="molecule type" value="Genomic_DNA"/>
</dbReference>
<dbReference type="RefSeq" id="WP_156899777.1">
    <property type="nucleotide sequence ID" value="NZ_JBHRYF010000008.1"/>
</dbReference>
<gene>
    <name evidence="2" type="ORF">ACFOM9_08270</name>
</gene>
<name>A0ABV7UUA8_9GAMM</name>
<organism evidence="2 3">
    <name type="scientific">Luteimonas notoginsengisoli</name>
    <dbReference type="NCBI Taxonomy" id="1578200"/>
    <lineage>
        <taxon>Bacteria</taxon>
        <taxon>Pseudomonadati</taxon>
        <taxon>Pseudomonadota</taxon>
        <taxon>Gammaproteobacteria</taxon>
        <taxon>Lysobacterales</taxon>
        <taxon>Lysobacteraceae</taxon>
        <taxon>Luteimonas</taxon>
    </lineage>
</organism>
<evidence type="ECO:0000313" key="3">
    <source>
        <dbReference type="Proteomes" id="UP001595724"/>
    </source>
</evidence>
<evidence type="ECO:0000313" key="2">
    <source>
        <dbReference type="EMBL" id="MFC3660057.1"/>
    </source>
</evidence>
<feature type="signal peptide" evidence="1">
    <location>
        <begin position="1"/>
        <end position="25"/>
    </location>
</feature>
<keyword evidence="3" id="KW-1185">Reference proteome</keyword>
<accession>A0ABV7UUA8</accession>
<keyword evidence="1" id="KW-0732">Signal</keyword>
<protein>
    <submittedName>
        <fullName evidence="2">Uncharacterized protein</fullName>
    </submittedName>
</protein>
<dbReference type="Proteomes" id="UP001595724">
    <property type="component" value="Unassembled WGS sequence"/>
</dbReference>
<feature type="chain" id="PRO_5046673501" evidence="1">
    <location>
        <begin position="26"/>
        <end position="218"/>
    </location>
</feature>
<reference evidence="3" key="1">
    <citation type="journal article" date="2019" name="Int. J. Syst. Evol. Microbiol.">
        <title>The Global Catalogue of Microorganisms (GCM) 10K type strain sequencing project: providing services to taxonomists for standard genome sequencing and annotation.</title>
        <authorList>
            <consortium name="The Broad Institute Genomics Platform"/>
            <consortium name="The Broad Institute Genome Sequencing Center for Infectious Disease"/>
            <person name="Wu L."/>
            <person name="Ma J."/>
        </authorList>
    </citation>
    <scope>NUCLEOTIDE SEQUENCE [LARGE SCALE GENOMIC DNA]</scope>
    <source>
        <strain evidence="3">KCTC 42211</strain>
    </source>
</reference>
<sequence length="218" mass="24063">MPLLIAFLNHASAIACVLAVSACVASNPPHPAKEAQAMNAAATTPSSPRLDAEQLLTRLLDLIRNSRSIKDFTPEKLHEVTGVTIEFANDGSERYGFGGQLTQDWSYGFGVDKSLFQGPRFELRFNETVPGSSPPMTDICQIDFEKFASELESMGFTREPYYDSAPPAPPGEERLPHGSLLYWTFYRPELGVQVYPRGEANEPHEKTSHGCVQMVLIT</sequence>
<evidence type="ECO:0000256" key="1">
    <source>
        <dbReference type="SAM" id="SignalP"/>
    </source>
</evidence>
<proteinExistence type="predicted"/>
<comment type="caution">
    <text evidence="2">The sequence shown here is derived from an EMBL/GenBank/DDBJ whole genome shotgun (WGS) entry which is preliminary data.</text>
</comment>